<keyword evidence="12" id="KW-0460">Magnesium</keyword>
<keyword evidence="12" id="KW-0479">Metal-binding</keyword>
<keyword evidence="7 13" id="KW-0456">Lyase</keyword>
<dbReference type="AlphaFoldDB" id="A0ABD4T4L6"/>
<dbReference type="SUPFAM" id="SSF51569">
    <property type="entry name" value="Aldolase"/>
    <property type="match status" value="1"/>
</dbReference>
<dbReference type="InterPro" id="IPR001731">
    <property type="entry name" value="ALAD"/>
</dbReference>
<protein>
    <recommendedName>
        <fullName evidence="5 13">Delta-aminolevulinic acid dehydratase</fullName>
        <ecNumber evidence="4 13">4.2.1.24</ecNumber>
    </recommendedName>
</protein>
<evidence type="ECO:0000256" key="10">
    <source>
        <dbReference type="ARBA" id="ARBA00047651"/>
    </source>
</evidence>
<evidence type="ECO:0000256" key="12">
    <source>
        <dbReference type="PIRSR" id="PIRSR001415-5"/>
    </source>
</evidence>
<dbReference type="PANTHER" id="PTHR11458">
    <property type="entry name" value="DELTA-AMINOLEVULINIC ACID DEHYDRATASE"/>
    <property type="match status" value="1"/>
</dbReference>
<dbReference type="EC" id="4.2.1.24" evidence="4 13"/>
<evidence type="ECO:0000256" key="7">
    <source>
        <dbReference type="ARBA" id="ARBA00023239"/>
    </source>
</evidence>
<feature type="active site" description="Schiff-base intermediate with substrate" evidence="11">
    <location>
        <position position="245"/>
    </location>
</feature>
<dbReference type="PIRSF" id="PIRSF001415">
    <property type="entry name" value="Porphbilin_synth"/>
    <property type="match status" value="1"/>
</dbReference>
<reference evidence="15 16" key="1">
    <citation type="journal article" date="2015" name="Genome Announc.">
        <title>Draft Genome Sequence of Filamentous Marine Cyanobacterium Lyngbya confervoides Strain BDU141951.</title>
        <authorList>
            <person name="Chandrababunaidu M.M."/>
            <person name="Sen D."/>
            <person name="Tripathy S."/>
        </authorList>
    </citation>
    <scope>NUCLEOTIDE SEQUENCE [LARGE SCALE GENOMIC DNA]</scope>
    <source>
        <strain evidence="15 16">BDU141951</strain>
    </source>
</reference>
<organism evidence="15 16">
    <name type="scientific">Lyngbya confervoides BDU141951</name>
    <dbReference type="NCBI Taxonomy" id="1574623"/>
    <lineage>
        <taxon>Bacteria</taxon>
        <taxon>Bacillati</taxon>
        <taxon>Cyanobacteriota</taxon>
        <taxon>Cyanophyceae</taxon>
        <taxon>Oscillatoriophycideae</taxon>
        <taxon>Oscillatoriales</taxon>
        <taxon>Microcoleaceae</taxon>
        <taxon>Lyngbya</taxon>
    </lineage>
</organism>
<comment type="subunit">
    <text evidence="3 13">Homooctamer.</text>
</comment>
<dbReference type="Pfam" id="PF00490">
    <property type="entry name" value="ALAD"/>
    <property type="match status" value="1"/>
</dbReference>
<dbReference type="NCBIfam" id="NF006762">
    <property type="entry name" value="PRK09283.1"/>
    <property type="match status" value="1"/>
</dbReference>
<proteinExistence type="inferred from homology"/>
<evidence type="ECO:0000256" key="13">
    <source>
        <dbReference type="RuleBase" id="RU000515"/>
    </source>
</evidence>
<keyword evidence="8 13" id="KW-0627">Porphyrin biosynthesis</keyword>
<keyword evidence="6" id="KW-0350">Heme biosynthesis</keyword>
<evidence type="ECO:0000256" key="14">
    <source>
        <dbReference type="RuleBase" id="RU004161"/>
    </source>
</evidence>
<dbReference type="PROSITE" id="PS00169">
    <property type="entry name" value="D_ALA_DEHYDRATASE"/>
    <property type="match status" value="1"/>
</dbReference>
<sequence>MRPRRLRRTAGLRRMVRETPLTVNDLIYPVFVMEGSGERVPIAAMPGCDRHTIDQLLVELETIQGLGIPAIALFPVIPAAQKDNAGTESYNPQGLIPRAIRAIKAAYPDLIVITDVALDPYSSQGHDGLVRDGVILNDATVEVLVRQALCQAEAGADIVAPSDMMDGRVGAIRAALDAAGWIEVGILAYAAKYASAYYGPFREALASAPKFGDKKTYQMDPANGREALKEVQLDIAEGADMVMVKPALAYLDIIRRIKDQITLPVVAYNVSGEYAMIKAAAQQGWIEENSVVRETLLSMKRAGADLILTYFAKQVAQQLTSDI</sequence>
<comment type="function">
    <text evidence="9">Catalyzes an early step in the biosynthesis of tetrapyrroles. Binds two molecules of 5-aminolevulinate per subunit, each at a distinct site, and catalyzes their condensation to form porphobilinogen.</text>
</comment>
<dbReference type="PANTHER" id="PTHR11458:SF0">
    <property type="entry name" value="DELTA-AMINOLEVULINIC ACID DEHYDRATASE"/>
    <property type="match status" value="1"/>
</dbReference>
<dbReference type="FunFam" id="3.20.20.70:FF:000019">
    <property type="entry name" value="Delta-aminolevulinic acid dehydratase"/>
    <property type="match status" value="1"/>
</dbReference>
<evidence type="ECO:0000313" key="16">
    <source>
        <dbReference type="Proteomes" id="UP000031561"/>
    </source>
</evidence>
<accession>A0ABD4T4L6</accession>
<comment type="catalytic activity">
    <reaction evidence="10 13">
        <text>2 5-aminolevulinate = porphobilinogen + 2 H2O + H(+)</text>
        <dbReference type="Rhea" id="RHEA:24064"/>
        <dbReference type="ChEBI" id="CHEBI:15377"/>
        <dbReference type="ChEBI" id="CHEBI:15378"/>
        <dbReference type="ChEBI" id="CHEBI:58126"/>
        <dbReference type="ChEBI" id="CHEBI:356416"/>
        <dbReference type="EC" id="4.2.1.24"/>
    </reaction>
</comment>
<evidence type="ECO:0000256" key="8">
    <source>
        <dbReference type="ARBA" id="ARBA00023244"/>
    </source>
</evidence>
<evidence type="ECO:0000256" key="6">
    <source>
        <dbReference type="ARBA" id="ARBA00023133"/>
    </source>
</evidence>
<evidence type="ECO:0000256" key="9">
    <source>
        <dbReference type="ARBA" id="ARBA00025628"/>
    </source>
</evidence>
<dbReference type="Gene3D" id="3.20.20.70">
    <property type="entry name" value="Aldolase class I"/>
    <property type="match status" value="1"/>
</dbReference>
<evidence type="ECO:0000256" key="1">
    <source>
        <dbReference type="ARBA" id="ARBA00004694"/>
    </source>
</evidence>
<dbReference type="EMBL" id="JTHE03000066">
    <property type="protein sequence ID" value="MCM1983628.1"/>
    <property type="molecule type" value="Genomic_DNA"/>
</dbReference>
<evidence type="ECO:0000256" key="2">
    <source>
        <dbReference type="ARBA" id="ARBA00008055"/>
    </source>
</evidence>
<dbReference type="GO" id="GO:0006783">
    <property type="term" value="P:heme biosynthetic process"/>
    <property type="evidence" value="ECO:0007669"/>
    <property type="project" value="UniProtKB-KW"/>
</dbReference>
<gene>
    <name evidence="15" type="primary">hemB</name>
    <name evidence="15" type="ORF">QQ91_0012450</name>
</gene>
<dbReference type="InterPro" id="IPR030656">
    <property type="entry name" value="ALAD_AS"/>
</dbReference>
<name>A0ABD4T4L6_9CYAN</name>
<dbReference type="SMART" id="SM01004">
    <property type="entry name" value="ALAD"/>
    <property type="match status" value="1"/>
</dbReference>
<evidence type="ECO:0000256" key="4">
    <source>
        <dbReference type="ARBA" id="ARBA00012053"/>
    </source>
</evidence>
<dbReference type="RefSeq" id="WP_166282543.1">
    <property type="nucleotide sequence ID" value="NZ_JTHE03000066.1"/>
</dbReference>
<dbReference type="CDD" id="cd04823">
    <property type="entry name" value="ALAD_PBGS_aspartate_rich"/>
    <property type="match status" value="1"/>
</dbReference>
<comment type="similarity">
    <text evidence="2 14">Belongs to the ALAD family.</text>
</comment>
<comment type="caution">
    <text evidence="15">The sequence shown here is derived from an EMBL/GenBank/DDBJ whole genome shotgun (WGS) entry which is preliminary data.</text>
</comment>
<dbReference type="GO" id="GO:0004655">
    <property type="term" value="F:porphobilinogen synthase activity"/>
    <property type="evidence" value="ECO:0007669"/>
    <property type="project" value="UniProtKB-EC"/>
</dbReference>
<dbReference type="PRINTS" id="PR00144">
    <property type="entry name" value="DALDHYDRTASE"/>
</dbReference>
<feature type="active site" description="Schiff-base intermediate with substrate" evidence="11">
    <location>
        <position position="192"/>
    </location>
</feature>
<evidence type="ECO:0000256" key="11">
    <source>
        <dbReference type="PIRSR" id="PIRSR001415-1"/>
    </source>
</evidence>
<dbReference type="InterPro" id="IPR013785">
    <property type="entry name" value="Aldolase_TIM"/>
</dbReference>
<evidence type="ECO:0000256" key="5">
    <source>
        <dbReference type="ARBA" id="ARBA00020771"/>
    </source>
</evidence>
<feature type="binding site" evidence="12">
    <location>
        <position position="230"/>
    </location>
    <ligand>
        <name>Mg(2+)</name>
        <dbReference type="ChEBI" id="CHEBI:18420"/>
    </ligand>
</feature>
<evidence type="ECO:0000256" key="3">
    <source>
        <dbReference type="ARBA" id="ARBA00011823"/>
    </source>
</evidence>
<comment type="pathway">
    <text evidence="1">Porphyrin-containing compound metabolism; protoporphyrin-IX biosynthesis; coproporphyrinogen-III from 5-aminolevulinate: step 1/4.</text>
</comment>
<evidence type="ECO:0000313" key="15">
    <source>
        <dbReference type="EMBL" id="MCM1983628.1"/>
    </source>
</evidence>
<keyword evidence="16" id="KW-1185">Reference proteome</keyword>
<dbReference type="Proteomes" id="UP000031561">
    <property type="component" value="Unassembled WGS sequence"/>
</dbReference>